<gene>
    <name evidence="2" type="ORF">PHYPSEUDO_003823</name>
</gene>
<comment type="caution">
    <text evidence="2">The sequence shown here is derived from an EMBL/GenBank/DDBJ whole genome shotgun (WGS) entry which is preliminary data.</text>
</comment>
<name>A0A8T1WGR7_9STRA</name>
<feature type="chain" id="PRO_5035899483" evidence="1">
    <location>
        <begin position="29"/>
        <end position="169"/>
    </location>
</feature>
<dbReference type="EMBL" id="JAGDFM010000018">
    <property type="protein sequence ID" value="KAG7391748.1"/>
    <property type="molecule type" value="Genomic_DNA"/>
</dbReference>
<accession>A0A8T1WGR7</accession>
<protein>
    <submittedName>
        <fullName evidence="2">Uncharacterized protein</fullName>
    </submittedName>
</protein>
<dbReference type="OrthoDB" id="71223at2759"/>
<reference evidence="2" key="1">
    <citation type="submission" date="2021-02" db="EMBL/GenBank/DDBJ databases">
        <authorList>
            <person name="Palmer J.M."/>
        </authorList>
    </citation>
    <scope>NUCLEOTIDE SEQUENCE</scope>
    <source>
        <strain evidence="2">SCRP734</strain>
    </source>
</reference>
<proteinExistence type="predicted"/>
<keyword evidence="1" id="KW-0732">Signal</keyword>
<feature type="signal peptide" evidence="1">
    <location>
        <begin position="1"/>
        <end position="28"/>
    </location>
</feature>
<evidence type="ECO:0000313" key="3">
    <source>
        <dbReference type="Proteomes" id="UP000694044"/>
    </source>
</evidence>
<evidence type="ECO:0000313" key="2">
    <source>
        <dbReference type="EMBL" id="KAG7391748.1"/>
    </source>
</evidence>
<evidence type="ECO:0000256" key="1">
    <source>
        <dbReference type="SAM" id="SignalP"/>
    </source>
</evidence>
<sequence length="169" mass="18257">MALTTCASKASVLLLITVLPTLWRVTVATATTYPLGPNHFLGTCLDSAWVKKMEAERGVSSSDRDSSGRLIHPFLQAALKYPRYRVDDPRTSSGIAYTDSCVPEGQVFYGAEQDADGTTRGEVNGTLVLDWCDWESHGVATLVLAIMAQEVVGLAVEIAFRAATRCQST</sequence>
<dbReference type="Proteomes" id="UP000694044">
    <property type="component" value="Unassembled WGS sequence"/>
</dbReference>
<dbReference type="AlphaFoldDB" id="A0A8T1WGR7"/>
<keyword evidence="3" id="KW-1185">Reference proteome</keyword>
<organism evidence="2 3">
    <name type="scientific">Phytophthora pseudosyringae</name>
    <dbReference type="NCBI Taxonomy" id="221518"/>
    <lineage>
        <taxon>Eukaryota</taxon>
        <taxon>Sar</taxon>
        <taxon>Stramenopiles</taxon>
        <taxon>Oomycota</taxon>
        <taxon>Peronosporomycetes</taxon>
        <taxon>Peronosporales</taxon>
        <taxon>Peronosporaceae</taxon>
        <taxon>Phytophthora</taxon>
    </lineage>
</organism>